<evidence type="ECO:0000256" key="3">
    <source>
        <dbReference type="ARBA" id="ARBA00023295"/>
    </source>
</evidence>
<dbReference type="PANTHER" id="PTHR23421">
    <property type="entry name" value="BETA-GALACTOSIDASE RELATED"/>
    <property type="match status" value="1"/>
</dbReference>
<reference evidence="9 10" key="1">
    <citation type="submission" date="2018-11" db="EMBL/GenBank/DDBJ databases">
        <title>Sequencing the genomes of 1000 actinobacteria strains.</title>
        <authorList>
            <person name="Klenk H.-P."/>
        </authorList>
    </citation>
    <scope>NUCLEOTIDE SEQUENCE [LARGE SCALE GENOMIC DNA]</scope>
    <source>
        <strain evidence="9 10">DSM 44231</strain>
    </source>
</reference>
<sequence length="586" mass="63788">MPEFSIGERDFLLDGRPFRILSGALHYFRVHPDQWADRIDKARRMGLNTIETYVAWNAHAPTPDTFDLTGGLDLGRFLRLVADAGMRAIVRPGPYICAEWDNGGLPAWLFRDPEVGVRRAEPRYLAAVKAYLDRVYEVVAPLQVQHGGPVILVQIENEYGAFGDDKTYLKTLAEHTRDAGITVPLTTIDQPTDEMLAAGSLEGLHLTASFGSRAVERLAALRRHQPTGPLMCAEFWDGWFDHWGSHHHTTSAADSAAELDALLSAGASVNVYMFHGGTNFGFTSGANDKGTYQPTTTSYDYDAPLDEAGDPTAKYHAFREVIARHHDVPDEPPPAARPTPRLTAPLTDPVPLLDWSKRSTSWQRHDTVPPLDDLPGAPRLALATTRVEATDPAVLCFGEVRDHASVFLDGWPVGVLLREHHQRALGLPGAAGELAVLVEDHGRVNYGPRIGEPKGLIGGAALGGHPLTGWDVLPLALDAPPPVWTGRDGTTPVPGAVAGPVFLRARFDLDRPGDLHLDTGGWGRGVVWVNGFCLGRYWSRGPQRTLYAPGPVLRADGNELVVLELAALTDPTARFVPRPLLGHTEA</sequence>
<dbReference type="InterPro" id="IPR048912">
    <property type="entry name" value="BetaGal1-like_ABD1"/>
</dbReference>
<dbReference type="SUPFAM" id="SSF49785">
    <property type="entry name" value="Galactose-binding domain-like"/>
    <property type="match status" value="1"/>
</dbReference>
<keyword evidence="2" id="KW-0378">Hydrolase</keyword>
<comment type="caution">
    <text evidence="9">The sequence shown here is derived from an EMBL/GenBank/DDBJ whole genome shotgun (WGS) entry which is preliminary data.</text>
</comment>
<dbReference type="Pfam" id="PF01301">
    <property type="entry name" value="Glyco_hydro_35"/>
    <property type="match status" value="1"/>
</dbReference>
<feature type="domain" description="Beta-galactosidase galactose-binding" evidence="8">
    <location>
        <begin position="500"/>
        <end position="558"/>
    </location>
</feature>
<evidence type="ECO:0000256" key="2">
    <source>
        <dbReference type="ARBA" id="ARBA00022801"/>
    </source>
</evidence>
<proteinExistence type="inferred from homology"/>
<dbReference type="InterPro" id="IPR017853">
    <property type="entry name" value="GH"/>
</dbReference>
<feature type="domain" description="Beta-galactosidase 1-like first all-beta" evidence="7">
    <location>
        <begin position="387"/>
        <end position="475"/>
    </location>
</feature>
<dbReference type="Gene3D" id="2.60.120.260">
    <property type="entry name" value="Galactose-binding domain-like"/>
    <property type="match status" value="2"/>
</dbReference>
<evidence type="ECO:0000256" key="5">
    <source>
        <dbReference type="SAM" id="MobiDB-lite"/>
    </source>
</evidence>
<keyword evidence="10" id="KW-1185">Reference proteome</keyword>
<evidence type="ECO:0000259" key="8">
    <source>
        <dbReference type="Pfam" id="PF21467"/>
    </source>
</evidence>
<dbReference type="InterPro" id="IPR019801">
    <property type="entry name" value="Glyco_hydro_35_CS"/>
</dbReference>
<dbReference type="InterPro" id="IPR026283">
    <property type="entry name" value="B-gal_1-like"/>
</dbReference>
<dbReference type="Gene3D" id="3.20.20.80">
    <property type="entry name" value="Glycosidases"/>
    <property type="match status" value="1"/>
</dbReference>
<dbReference type="Pfam" id="PF21317">
    <property type="entry name" value="BetaGal_ABD_1"/>
    <property type="match status" value="1"/>
</dbReference>
<dbReference type="InterPro" id="IPR048913">
    <property type="entry name" value="BetaGal_gal-bd"/>
</dbReference>
<dbReference type="PROSITE" id="PS01182">
    <property type="entry name" value="GLYCOSYL_HYDROL_F35"/>
    <property type="match status" value="1"/>
</dbReference>
<dbReference type="EMBL" id="RJKM01000001">
    <property type="protein sequence ID" value="ROP42460.1"/>
    <property type="molecule type" value="Genomic_DNA"/>
</dbReference>
<feature type="compositionally biased region" description="Low complexity" evidence="5">
    <location>
        <begin position="338"/>
        <end position="349"/>
    </location>
</feature>
<gene>
    <name evidence="9" type="ORF">EDD40_7962</name>
</gene>
<feature type="region of interest" description="Disordered" evidence="5">
    <location>
        <begin position="327"/>
        <end position="350"/>
    </location>
</feature>
<accession>A0A3N1HIY4</accession>
<evidence type="ECO:0000313" key="10">
    <source>
        <dbReference type="Proteomes" id="UP000268727"/>
    </source>
</evidence>
<dbReference type="GO" id="GO:0004565">
    <property type="term" value="F:beta-galactosidase activity"/>
    <property type="evidence" value="ECO:0007669"/>
    <property type="project" value="InterPro"/>
</dbReference>
<dbReference type="OrthoDB" id="9813184at2"/>
<feature type="active site" description="Proton donor" evidence="4">
    <location>
        <position position="158"/>
    </location>
</feature>
<dbReference type="Pfam" id="PF21467">
    <property type="entry name" value="BetaGal_gal-bd"/>
    <property type="match status" value="1"/>
</dbReference>
<dbReference type="PIRSF" id="PIRSF006336">
    <property type="entry name" value="B-gal"/>
    <property type="match status" value="1"/>
</dbReference>
<dbReference type="InterPro" id="IPR008979">
    <property type="entry name" value="Galactose-bd-like_sf"/>
</dbReference>
<feature type="active site" description="Nucleophile" evidence="4">
    <location>
        <position position="234"/>
    </location>
</feature>
<evidence type="ECO:0000256" key="4">
    <source>
        <dbReference type="PIRSR" id="PIRSR006336-1"/>
    </source>
</evidence>
<dbReference type="InterPro" id="IPR001944">
    <property type="entry name" value="Glycoside_Hdrlase_35"/>
</dbReference>
<name>A0A3N1HIY4_9PSEU</name>
<organism evidence="9 10">
    <name type="scientific">Saccharothrix texasensis</name>
    <dbReference type="NCBI Taxonomy" id="103734"/>
    <lineage>
        <taxon>Bacteria</taxon>
        <taxon>Bacillati</taxon>
        <taxon>Actinomycetota</taxon>
        <taxon>Actinomycetes</taxon>
        <taxon>Pseudonocardiales</taxon>
        <taxon>Pseudonocardiaceae</taxon>
        <taxon>Saccharothrix</taxon>
    </lineage>
</organism>
<dbReference type="PRINTS" id="PR00742">
    <property type="entry name" value="GLHYDRLASE35"/>
</dbReference>
<dbReference type="AlphaFoldDB" id="A0A3N1HIY4"/>
<evidence type="ECO:0000259" key="6">
    <source>
        <dbReference type="Pfam" id="PF01301"/>
    </source>
</evidence>
<dbReference type="SUPFAM" id="SSF51445">
    <property type="entry name" value="(Trans)glycosidases"/>
    <property type="match status" value="1"/>
</dbReference>
<comment type="similarity">
    <text evidence="1">Belongs to the glycosyl hydrolase 35 family.</text>
</comment>
<evidence type="ECO:0000313" key="9">
    <source>
        <dbReference type="EMBL" id="ROP42460.1"/>
    </source>
</evidence>
<feature type="domain" description="Glycoside hydrolase 35 catalytic" evidence="6">
    <location>
        <begin position="11"/>
        <end position="323"/>
    </location>
</feature>
<protein>
    <submittedName>
        <fullName evidence="9">Beta-galactosidase</fullName>
    </submittedName>
</protein>
<keyword evidence="3" id="KW-0326">Glycosidase</keyword>
<dbReference type="InterPro" id="IPR031330">
    <property type="entry name" value="Gly_Hdrlase_35_cat"/>
</dbReference>
<evidence type="ECO:0000259" key="7">
    <source>
        <dbReference type="Pfam" id="PF21317"/>
    </source>
</evidence>
<dbReference type="FunFam" id="3.20.20.80:FF:000115">
    <property type="entry name" value="Beta-galactosidase"/>
    <property type="match status" value="1"/>
</dbReference>
<dbReference type="RefSeq" id="WP_123747409.1">
    <property type="nucleotide sequence ID" value="NZ_RJKM01000001.1"/>
</dbReference>
<evidence type="ECO:0000256" key="1">
    <source>
        <dbReference type="ARBA" id="ARBA00009809"/>
    </source>
</evidence>
<dbReference type="Proteomes" id="UP000268727">
    <property type="component" value="Unassembled WGS sequence"/>
</dbReference>
<dbReference type="GO" id="GO:0005975">
    <property type="term" value="P:carbohydrate metabolic process"/>
    <property type="evidence" value="ECO:0007669"/>
    <property type="project" value="InterPro"/>
</dbReference>